<name>A0AAW0IC56_MYOGA</name>
<evidence type="ECO:0000256" key="1">
    <source>
        <dbReference type="ARBA" id="ARBA00004496"/>
    </source>
</evidence>
<dbReference type="InterPro" id="IPR057982">
    <property type="entry name" value="TPR_NAA35"/>
</dbReference>
<feature type="region of interest" description="Disordered" evidence="8">
    <location>
        <begin position="158"/>
        <end position="187"/>
    </location>
</feature>
<dbReference type="PANTHER" id="PTHR21373:SF0">
    <property type="entry name" value="N-ALPHA-ACETYLTRANSFERASE 35, NATC AUXILIARY SUBUNIT"/>
    <property type="match status" value="1"/>
</dbReference>
<evidence type="ECO:0000259" key="10">
    <source>
        <dbReference type="Pfam" id="PF25789"/>
    </source>
</evidence>
<evidence type="ECO:0000256" key="5">
    <source>
        <dbReference type="ARBA" id="ARBA00022490"/>
    </source>
</evidence>
<evidence type="ECO:0000256" key="2">
    <source>
        <dbReference type="ARBA" id="ARBA00006289"/>
    </source>
</evidence>
<feature type="region of interest" description="Disordered" evidence="8">
    <location>
        <begin position="755"/>
        <end position="778"/>
    </location>
</feature>
<organism evidence="11 12">
    <name type="scientific">Myodes glareolus</name>
    <name type="common">Bank vole</name>
    <name type="synonym">Clethrionomys glareolus</name>
    <dbReference type="NCBI Taxonomy" id="447135"/>
    <lineage>
        <taxon>Eukaryota</taxon>
        <taxon>Metazoa</taxon>
        <taxon>Chordata</taxon>
        <taxon>Craniata</taxon>
        <taxon>Vertebrata</taxon>
        <taxon>Euteleostomi</taxon>
        <taxon>Mammalia</taxon>
        <taxon>Eutheria</taxon>
        <taxon>Euarchontoglires</taxon>
        <taxon>Glires</taxon>
        <taxon>Rodentia</taxon>
        <taxon>Myomorpha</taxon>
        <taxon>Muroidea</taxon>
        <taxon>Cricetidae</taxon>
        <taxon>Arvicolinae</taxon>
        <taxon>Myodes</taxon>
    </lineage>
</organism>
<keyword evidence="5" id="KW-0963">Cytoplasm</keyword>
<evidence type="ECO:0000256" key="6">
    <source>
        <dbReference type="ARBA" id="ARBA00030494"/>
    </source>
</evidence>
<feature type="domain" description="NAA35-like N-terminal" evidence="9">
    <location>
        <begin position="270"/>
        <end position="361"/>
    </location>
</feature>
<gene>
    <name evidence="11" type="ORF">U0070_018566</name>
</gene>
<dbReference type="EMBL" id="JBBHLL010000160">
    <property type="protein sequence ID" value="KAK7812006.1"/>
    <property type="molecule type" value="Genomic_DNA"/>
</dbReference>
<comment type="function">
    <text evidence="7">Auxillary component of the N-terminal acetyltransferase C (NatC) complex which catalyzes acetylation of N-terminal methionine residues. N-terminal acetylation protects proteins from ubiquitination and degradation by the N-end rule pathway. Involved in regulation of apoptosis and proliferation of smooth muscle cells.</text>
</comment>
<comment type="similarity">
    <text evidence="2">Belongs to the MAK10 family.</text>
</comment>
<evidence type="ECO:0000313" key="12">
    <source>
        <dbReference type="Proteomes" id="UP001488838"/>
    </source>
</evidence>
<comment type="subunit">
    <text evidence="3">Component of the N-terminal acetyltransferase C (NatC) complex, which is composed of NAA35, NAA38 and NAA30.</text>
</comment>
<feature type="domain" description="NAA35-like N-terminal" evidence="9">
    <location>
        <begin position="369"/>
        <end position="412"/>
    </location>
</feature>
<evidence type="ECO:0000259" key="9">
    <source>
        <dbReference type="Pfam" id="PF04112"/>
    </source>
</evidence>
<dbReference type="InterPro" id="IPR057983">
    <property type="entry name" value="NAA35-like_N"/>
</dbReference>
<keyword evidence="12" id="KW-1185">Reference proteome</keyword>
<evidence type="ECO:0000256" key="4">
    <source>
        <dbReference type="ARBA" id="ARBA00013618"/>
    </source>
</evidence>
<accession>A0AAW0IC56</accession>
<evidence type="ECO:0000256" key="7">
    <source>
        <dbReference type="ARBA" id="ARBA00045848"/>
    </source>
</evidence>
<feature type="compositionally biased region" description="Basic residues" evidence="8">
    <location>
        <begin position="765"/>
        <end position="775"/>
    </location>
</feature>
<feature type="domain" description="NAA35-like TPR repeats" evidence="10">
    <location>
        <begin position="775"/>
        <end position="903"/>
    </location>
</feature>
<comment type="caution">
    <text evidence="11">The sequence shown here is derived from an EMBL/GenBank/DDBJ whole genome shotgun (WGS) entry which is preliminary data.</text>
</comment>
<feature type="region of interest" description="Disordered" evidence="8">
    <location>
        <begin position="1"/>
        <end position="43"/>
    </location>
</feature>
<dbReference type="GO" id="GO:0031417">
    <property type="term" value="C:NatC complex"/>
    <property type="evidence" value="ECO:0007669"/>
    <property type="project" value="InterPro"/>
</dbReference>
<proteinExistence type="inferred from homology"/>
<reference evidence="11 12" key="1">
    <citation type="journal article" date="2023" name="bioRxiv">
        <title>Conserved and derived expression patterns and positive selection on dental genes reveal complex evolutionary context of ever-growing rodent molars.</title>
        <authorList>
            <person name="Calamari Z.T."/>
            <person name="Song A."/>
            <person name="Cohen E."/>
            <person name="Akter M."/>
            <person name="Roy R.D."/>
            <person name="Hallikas O."/>
            <person name="Christensen M.M."/>
            <person name="Li P."/>
            <person name="Marangoni P."/>
            <person name="Jernvall J."/>
            <person name="Klein O.D."/>
        </authorList>
    </citation>
    <scope>NUCLEOTIDE SEQUENCE [LARGE SCALE GENOMIC DNA]</scope>
    <source>
        <strain evidence="11">V071</strain>
    </source>
</reference>
<feature type="compositionally biased region" description="Basic and acidic residues" evidence="8">
    <location>
        <begin position="1"/>
        <end position="12"/>
    </location>
</feature>
<sequence>MRFHPARREDARLSGFGGLGEGGGVAGARSPESMGAGSRARGVRMRAGGRPGGAGLRGEGAAAVVEVSLASWRGRCVVARAVVGKAPGVACVGPARPRDSRGADPGSRRWPVPRRASGRSRGRAPPGRPGCARVARATRAARSRFFPARRRVDARPRLGRPRFSSTDRGLKGRACKGEARPGSGEARAVSAARLLSSREGGSGFRRPVWKAGGPWTCFLGWEGIMVMKAAVDEDDSGWELSVPEKMEKSSTSWVDITQDFEDACRELKLGELLHDKLFGLFEAMSAIEMMDPKMDAGMIGNQVNRKVLNFEQAIKDGTIKIKDLTLPELIGIMDTCFCCLITWLEGHSLAQTVFTCLYIHNPDFIEDPAMKAFALGILKICDIAREKVNKAAVFEEEDFQSMTYGFKMANSVTDLRSTRSRQGEERDPEVELEHQQCLAAFSRVKFTRVLLTVLIAFTKKETSAVAEAQKLMVQAADLLSAIHTSLHHGIQAQNGTTKGDHPIMMGFEPLVNQRLLPPTFPRYAKIIKREEMVNYFSRLIDRIKTVCEVVTLPNLHCILDFFCEFSEQSPCVLSRSLLQTTFLVDNKKVFGTHLMQDMVKDALRSFVSPPVLSPKCCLYNNHQAKDCIDSFVTHCVRPFCSLVQIHGHNRARQRDKLGHILEEFATLQDEAEKVDAALHTMLLKQEPQRQHLACLGTWVLYHNLRIMIQYLLSGFELELYSMHEYYYIYWYLSEFLYAWLMSTLSRADGSQMAEERIMEEQQKGRSSKKTKKKKKAFDMDGKVRKPKFELDSEQVRYEHRFAPFNSVMTPPPVHYLQFKEMSDLNKYNPPPQSPELYVAASKHFQQAKMILENIPNPDREVSRILKVAKPNFVVMKLLAGGHKKESKVPPEFDFSVHKYFPVVKLV</sequence>
<dbReference type="Pfam" id="PF04112">
    <property type="entry name" value="Mak10"/>
    <property type="match status" value="2"/>
</dbReference>
<comment type="subcellular location">
    <subcellularLocation>
        <location evidence="1">Cytoplasm</location>
    </subcellularLocation>
</comment>
<dbReference type="Pfam" id="PF25789">
    <property type="entry name" value="TPR_NAA35"/>
    <property type="match status" value="2"/>
</dbReference>
<feature type="region of interest" description="Disordered" evidence="8">
    <location>
        <begin position="90"/>
        <end position="136"/>
    </location>
</feature>
<evidence type="ECO:0000256" key="8">
    <source>
        <dbReference type="SAM" id="MobiDB-lite"/>
    </source>
</evidence>
<dbReference type="InterPro" id="IPR007244">
    <property type="entry name" value="Naa35_N"/>
</dbReference>
<evidence type="ECO:0000313" key="11">
    <source>
        <dbReference type="EMBL" id="KAK7812006.1"/>
    </source>
</evidence>
<evidence type="ECO:0000256" key="3">
    <source>
        <dbReference type="ARBA" id="ARBA00011549"/>
    </source>
</evidence>
<dbReference type="PANTHER" id="PTHR21373">
    <property type="entry name" value="GLUCOSE REPRESSIBLE PROTEIN MAK10"/>
    <property type="match status" value="1"/>
</dbReference>
<protein>
    <recommendedName>
        <fullName evidence="4">N-alpha-acetyltransferase 35, NatC auxiliary subunit</fullName>
    </recommendedName>
    <alternativeName>
        <fullName evidence="6">Protein MAK10 homolog</fullName>
    </alternativeName>
</protein>
<dbReference type="Proteomes" id="UP001488838">
    <property type="component" value="Unassembled WGS sequence"/>
</dbReference>
<dbReference type="AlphaFoldDB" id="A0AAW0IC56"/>
<feature type="compositionally biased region" description="Low complexity" evidence="8">
    <location>
        <begin position="123"/>
        <end position="136"/>
    </location>
</feature>
<feature type="compositionally biased region" description="Low complexity" evidence="8">
    <location>
        <begin position="33"/>
        <end position="43"/>
    </location>
</feature>
<feature type="domain" description="NAA35-like TPR repeats" evidence="10">
    <location>
        <begin position="545"/>
        <end position="774"/>
    </location>
</feature>
<feature type="compositionally biased region" description="Gly residues" evidence="8">
    <location>
        <begin position="15"/>
        <end position="26"/>
    </location>
</feature>